<gene>
    <name evidence="1" type="ORF">KIN20_019761</name>
</gene>
<organism evidence="1 2">
    <name type="scientific">Parelaphostrongylus tenuis</name>
    <name type="common">Meningeal worm</name>
    <dbReference type="NCBI Taxonomy" id="148309"/>
    <lineage>
        <taxon>Eukaryota</taxon>
        <taxon>Metazoa</taxon>
        <taxon>Ecdysozoa</taxon>
        <taxon>Nematoda</taxon>
        <taxon>Chromadorea</taxon>
        <taxon>Rhabditida</taxon>
        <taxon>Rhabditina</taxon>
        <taxon>Rhabditomorpha</taxon>
        <taxon>Strongyloidea</taxon>
        <taxon>Metastrongylidae</taxon>
        <taxon>Parelaphostrongylus</taxon>
    </lineage>
</organism>
<accession>A0AAD5MLI7</accession>
<keyword evidence="2" id="KW-1185">Reference proteome</keyword>
<protein>
    <submittedName>
        <fullName evidence="1">Uncharacterized protein</fullName>
    </submittedName>
</protein>
<dbReference type="EMBL" id="JAHQIW010003945">
    <property type="protein sequence ID" value="KAJ1360720.1"/>
    <property type="molecule type" value="Genomic_DNA"/>
</dbReference>
<dbReference type="Proteomes" id="UP001196413">
    <property type="component" value="Unassembled WGS sequence"/>
</dbReference>
<evidence type="ECO:0000313" key="1">
    <source>
        <dbReference type="EMBL" id="KAJ1360720.1"/>
    </source>
</evidence>
<comment type="caution">
    <text evidence="1">The sequence shown here is derived from an EMBL/GenBank/DDBJ whole genome shotgun (WGS) entry which is preliminary data.</text>
</comment>
<sequence>MRDFFEEQQPYSFQKDPSRLVAMARGECQVVDRGINADQKRPCAFQRRRWIHEMSFYSSSADLTKVYS</sequence>
<evidence type="ECO:0000313" key="2">
    <source>
        <dbReference type="Proteomes" id="UP001196413"/>
    </source>
</evidence>
<name>A0AAD5MLI7_PARTN</name>
<dbReference type="AlphaFoldDB" id="A0AAD5MLI7"/>
<proteinExistence type="predicted"/>
<reference evidence="1" key="1">
    <citation type="submission" date="2021-06" db="EMBL/GenBank/DDBJ databases">
        <title>Parelaphostrongylus tenuis whole genome reference sequence.</title>
        <authorList>
            <person name="Garwood T.J."/>
            <person name="Larsen P.A."/>
            <person name="Fountain-Jones N.M."/>
            <person name="Garbe J.R."/>
            <person name="Macchietto M.G."/>
            <person name="Kania S.A."/>
            <person name="Gerhold R.W."/>
            <person name="Richards J.E."/>
            <person name="Wolf T.M."/>
        </authorList>
    </citation>
    <scope>NUCLEOTIDE SEQUENCE</scope>
    <source>
        <strain evidence="1">MNPRO001-30</strain>
        <tissue evidence="1">Meninges</tissue>
    </source>
</reference>